<gene>
    <name evidence="1" type="ORF">SEA_GRUUNAGA_32</name>
</gene>
<evidence type="ECO:0008006" key="3">
    <source>
        <dbReference type="Google" id="ProtNLM"/>
    </source>
</evidence>
<dbReference type="InterPro" id="IPR021226">
    <property type="entry name" value="Phage_gene29"/>
</dbReference>
<reference evidence="1 2" key="1">
    <citation type="submission" date="2016-07" db="EMBL/GenBank/DDBJ databases">
        <authorList>
            <person name="Crews N.M."/>
            <person name="Broadbent M.R."/>
            <person name="Baker C.M."/>
            <person name="Li L."/>
            <person name="Squire M.C."/>
            <person name="Watkins H.A."/>
            <person name="Rinehart C.A."/>
            <person name="King R.A."/>
            <person name="Staples A.K."/>
            <person name="Rowland N.S."/>
            <person name="Gaffney B.L."/>
            <person name="Ball S.L."/>
            <person name="Garlena R.A."/>
            <person name="Russell D.A."/>
            <person name="Pope W.H."/>
            <person name="Jacobs-Sera D."/>
            <person name="Hendrix R.W."/>
            <person name="Hatfull G.F."/>
        </authorList>
    </citation>
    <scope>NUCLEOTIDE SEQUENCE [LARGE SCALE GENOMIC DNA]</scope>
</reference>
<name>A0A1C9LYR8_9CAUD</name>
<dbReference type="Proteomes" id="UP000221721">
    <property type="component" value="Segment"/>
</dbReference>
<organism evidence="1 2">
    <name type="scientific">Mycobacterium phage Gruunaga</name>
    <dbReference type="NCBI Taxonomy" id="1897770"/>
    <lineage>
        <taxon>Viruses</taxon>
        <taxon>Duplodnaviria</taxon>
        <taxon>Heunggongvirae</taxon>
        <taxon>Uroviricota</taxon>
        <taxon>Caudoviricetes</taxon>
        <taxon>Gladiatorvirus</taxon>
        <taxon>Gladiatorvirus gladiator</taxon>
    </lineage>
</organism>
<dbReference type="Pfam" id="PF10910">
    <property type="entry name" value="Phage_gene29"/>
    <property type="match status" value="1"/>
</dbReference>
<dbReference type="EMBL" id="KX576638">
    <property type="protein sequence ID" value="AOQ28046.1"/>
    <property type="molecule type" value="Genomic_DNA"/>
</dbReference>
<evidence type="ECO:0000313" key="2">
    <source>
        <dbReference type="Proteomes" id="UP000221721"/>
    </source>
</evidence>
<proteinExistence type="predicted"/>
<protein>
    <recommendedName>
        <fullName evidence="3">Minor tail protein</fullName>
    </recommendedName>
</protein>
<sequence length="150" mass="17019">MSAIPTQDDHDPNNPRQHAMWALRNLPMVAGVGAITHPAFLADWSEHLWKCGFRHVDWIRELADEDGNVNVSRLPAQEIRLQPAFRGQRHDMNPAARWAEEGAPDPKPVRIPDIRQLTEQENRAMIAQYVRDGWIKEGSPGPSEAEEFNG</sequence>
<accession>A0A1C9LYR8</accession>
<evidence type="ECO:0000313" key="1">
    <source>
        <dbReference type="EMBL" id="AOQ28046.1"/>
    </source>
</evidence>